<name>M7SU91_EUTLA</name>
<dbReference type="Proteomes" id="UP000012174">
    <property type="component" value="Unassembled WGS sequence"/>
</dbReference>
<dbReference type="HOGENOM" id="CLU_029797_2_1_1"/>
<dbReference type="PANTHER" id="PTHR31896">
    <property type="entry name" value="FAMILY REGULATORY PROTEIN, PUTATIVE (AFU_ORTHOLOGUE AFUA_3G14730)-RELATED"/>
    <property type="match status" value="1"/>
</dbReference>
<comment type="pathway">
    <text evidence="1">Secondary metabolite biosynthesis.</text>
</comment>
<comment type="similarity">
    <text evidence="2">Belongs to the plant acyltransferase family.</text>
</comment>
<keyword evidence="6" id="KW-1185">Reference proteome</keyword>
<dbReference type="InterPro" id="IPR051283">
    <property type="entry name" value="Sec_Metabolite_Acyltrans"/>
</dbReference>
<proteinExistence type="inferred from homology"/>
<dbReference type="GO" id="GO:0016746">
    <property type="term" value="F:acyltransferase activity"/>
    <property type="evidence" value="ECO:0007669"/>
    <property type="project" value="UniProtKB-KW"/>
</dbReference>
<evidence type="ECO:0000256" key="4">
    <source>
        <dbReference type="ARBA" id="ARBA00023315"/>
    </source>
</evidence>
<reference evidence="6" key="1">
    <citation type="journal article" date="2013" name="Genome Announc.">
        <title>Draft genome sequence of the grapevine dieback fungus Eutypa lata UCR-EL1.</title>
        <authorList>
            <person name="Blanco-Ulate B."/>
            <person name="Rolshausen P.E."/>
            <person name="Cantu D."/>
        </authorList>
    </citation>
    <scope>NUCLEOTIDE SEQUENCE [LARGE SCALE GENOMIC DNA]</scope>
    <source>
        <strain evidence="6">UCR-EL1</strain>
    </source>
</reference>
<dbReference type="Gene3D" id="3.30.559.10">
    <property type="entry name" value="Chloramphenicol acetyltransferase-like domain"/>
    <property type="match status" value="2"/>
</dbReference>
<dbReference type="InterPro" id="IPR023213">
    <property type="entry name" value="CAT-like_dom_sf"/>
</dbReference>
<protein>
    <submittedName>
        <fullName evidence="5">Putative lysr family regulatory protein</fullName>
    </submittedName>
</protein>
<dbReference type="Pfam" id="PF02458">
    <property type="entry name" value="Transferase"/>
    <property type="match status" value="1"/>
</dbReference>
<evidence type="ECO:0000256" key="1">
    <source>
        <dbReference type="ARBA" id="ARBA00005179"/>
    </source>
</evidence>
<gene>
    <name evidence="5" type="ORF">UCREL1_2868</name>
</gene>
<dbReference type="OMA" id="NWQKANM"/>
<sequence length="476" mass="54097">MFWIRQPAPARVATDTVVPLKFLDDSIINRTFVMNPLYIYDELLDVDKLRSSLERLVQREGFRKLGARLRKNEQGGYEHHIPAEYTKERPPIGYTYVKHDVNSEEHSVSSRLPKPRGHPALVCDPAGLADVFRGPDSPKNMDDYLYTDRPQLNVHVVSFQDKTVVSIYWPHSIFDAMGMKVMHDAWTLMLQGKEDDIRSPHGFDRDVLSEFGKHATEPHKLEDRLMTTPNLVMYGLRNILDLTLRGKENRMAWIPGTFLEKLRATALAELKAEGQEKPWLSEGDVLSAWWLRLSISHFPRDSERNVVVQNAFSMRSQLGKDLIPTGSGYLSNCTGYIYFVLPAKEILQKSLGYVAWQFRRAIEEQATREQVEAYAALVRQSSVSAPPFFGDGSSHMVTFSNWTKASHFEADLSGAAVNPRNTPCVPSYVQCVEMPYNFTEGFQIFGKDAHGNYWIGGNRVNGLWGKIEAQLAQAEL</sequence>
<keyword evidence="4" id="KW-0012">Acyltransferase</keyword>
<dbReference type="OrthoDB" id="21502at2759"/>
<dbReference type="PANTHER" id="PTHR31896:SF69">
    <property type="entry name" value="FAMILY REGULATORY PROTEIN, PUTATIVE (AFU_ORTHOLOGUE AFUA_3G14730)-RELATED"/>
    <property type="match status" value="1"/>
</dbReference>
<dbReference type="eggNOG" id="ENOG502SM04">
    <property type="taxonomic scope" value="Eukaryota"/>
</dbReference>
<dbReference type="AlphaFoldDB" id="M7SU91"/>
<evidence type="ECO:0000256" key="2">
    <source>
        <dbReference type="ARBA" id="ARBA00009861"/>
    </source>
</evidence>
<dbReference type="KEGG" id="ela:UCREL1_2868"/>
<evidence type="ECO:0000256" key="3">
    <source>
        <dbReference type="ARBA" id="ARBA00022679"/>
    </source>
</evidence>
<organism evidence="5 6">
    <name type="scientific">Eutypa lata (strain UCR-EL1)</name>
    <name type="common">Grapevine dieback disease fungus</name>
    <name type="synonym">Eutypa armeniacae</name>
    <dbReference type="NCBI Taxonomy" id="1287681"/>
    <lineage>
        <taxon>Eukaryota</taxon>
        <taxon>Fungi</taxon>
        <taxon>Dikarya</taxon>
        <taxon>Ascomycota</taxon>
        <taxon>Pezizomycotina</taxon>
        <taxon>Sordariomycetes</taxon>
        <taxon>Xylariomycetidae</taxon>
        <taxon>Xylariales</taxon>
        <taxon>Diatrypaceae</taxon>
        <taxon>Eutypa</taxon>
    </lineage>
</organism>
<accession>M7SU91</accession>
<evidence type="ECO:0000313" key="6">
    <source>
        <dbReference type="Proteomes" id="UP000012174"/>
    </source>
</evidence>
<keyword evidence="3" id="KW-0808">Transferase</keyword>
<dbReference type="EMBL" id="KB705966">
    <property type="protein sequence ID" value="EMR70104.1"/>
    <property type="molecule type" value="Genomic_DNA"/>
</dbReference>
<evidence type="ECO:0000313" key="5">
    <source>
        <dbReference type="EMBL" id="EMR70104.1"/>
    </source>
</evidence>